<sequence length="256" mass="27980">MKLSKIVLALATLGMAGGALAHGYVSQPASRAFMCNANMGSQNKDCGSGPLYEMQSVEGADGFPELNNGPEDGHIASAGVASMSRLDEQSETRWVKHPISAGKQSFTWTYTAPHKAKSWDYWITKADWNPNQPLTRASFETQPFCHIEGNNRQPALGADEAQECVVPAREGYHVILAAWDVSDTAATFYNVIDVDFGGHNQPGEDENSEADAPAAWHAESIYVGGDKVTWEGKEYQARWWTKGDQPETNDVWALAK</sequence>
<keyword evidence="6" id="KW-1185">Reference proteome</keyword>
<accession>A0ABZ3B1Y9</accession>
<dbReference type="Proteomes" id="UP001466893">
    <property type="component" value="Chromosome"/>
</dbReference>
<dbReference type="GO" id="GO:0004497">
    <property type="term" value="F:monooxygenase activity"/>
    <property type="evidence" value="ECO:0007669"/>
    <property type="project" value="UniProtKB-KW"/>
</dbReference>
<dbReference type="CDD" id="cd21177">
    <property type="entry name" value="LPMO_AA10"/>
    <property type="match status" value="1"/>
</dbReference>
<evidence type="ECO:0000313" key="5">
    <source>
        <dbReference type="EMBL" id="WZV97329.1"/>
    </source>
</evidence>
<dbReference type="InterPro" id="IPR004302">
    <property type="entry name" value="Cellulose/chitin-bd_N"/>
</dbReference>
<keyword evidence="1 3" id="KW-0732">Signal</keyword>
<keyword evidence="5" id="KW-0560">Oxidoreductase</keyword>
<dbReference type="SMART" id="SM00495">
    <property type="entry name" value="ChtBD3"/>
    <property type="match status" value="1"/>
</dbReference>
<dbReference type="InterPro" id="IPR003610">
    <property type="entry name" value="CBM5/12"/>
</dbReference>
<proteinExistence type="predicted"/>
<gene>
    <name evidence="5" type="ORF">AAEY27_16900</name>
</gene>
<dbReference type="EMBL" id="CP151800">
    <property type="protein sequence ID" value="WZV97329.1"/>
    <property type="molecule type" value="Genomic_DNA"/>
</dbReference>
<organism evidence="5 6">
    <name type="scientific">Kosakonia calanthes</name>
    <dbReference type="NCBI Taxonomy" id="3139408"/>
    <lineage>
        <taxon>Bacteria</taxon>
        <taxon>Pseudomonadati</taxon>
        <taxon>Pseudomonadota</taxon>
        <taxon>Gammaproteobacteria</taxon>
        <taxon>Enterobacterales</taxon>
        <taxon>Enterobacteriaceae</taxon>
        <taxon>Kosakonia</taxon>
    </lineage>
</organism>
<feature type="domain" description="Chitin-binding type-3" evidence="4">
    <location>
        <begin position="213"/>
        <end position="255"/>
    </location>
</feature>
<name>A0ABZ3B1Y9_9ENTR</name>
<evidence type="ECO:0000256" key="3">
    <source>
        <dbReference type="SAM" id="SignalP"/>
    </source>
</evidence>
<dbReference type="Gene3D" id="2.70.50.50">
    <property type="entry name" value="chitin-binding protein cbp21"/>
    <property type="match status" value="1"/>
</dbReference>
<reference evidence="5 6" key="1">
    <citation type="submission" date="2024-04" db="EMBL/GenBank/DDBJ databases">
        <title>Kosakonia calanthae sp. nov., a halophilic bacterium isolated from leaves of Calanthe tiplacata.</title>
        <authorList>
            <person name="Wu P."/>
        </authorList>
    </citation>
    <scope>NUCLEOTIDE SEQUENCE [LARGE SCALE GENOMIC DNA]</scope>
    <source>
        <strain evidence="5 6">BYX6</strain>
    </source>
</reference>
<keyword evidence="5" id="KW-0503">Monooxygenase</keyword>
<evidence type="ECO:0000256" key="1">
    <source>
        <dbReference type="ARBA" id="ARBA00022729"/>
    </source>
</evidence>
<dbReference type="InterPro" id="IPR036573">
    <property type="entry name" value="CBM_sf_5/12"/>
</dbReference>
<protein>
    <submittedName>
        <fullName evidence="5">Lytic polysaccharide monooxygenase</fullName>
    </submittedName>
</protein>
<dbReference type="PANTHER" id="PTHR34823">
    <property type="entry name" value="GLCNAC-BINDING PROTEIN A"/>
    <property type="match status" value="1"/>
</dbReference>
<keyword evidence="2" id="KW-0378">Hydrolase</keyword>
<dbReference type="SUPFAM" id="SSF81296">
    <property type="entry name" value="E set domains"/>
    <property type="match status" value="1"/>
</dbReference>
<feature type="chain" id="PRO_5046017556" evidence="3">
    <location>
        <begin position="22"/>
        <end position="256"/>
    </location>
</feature>
<dbReference type="Gene3D" id="2.10.10.20">
    <property type="entry name" value="Carbohydrate-binding module superfamily 5/12"/>
    <property type="match status" value="1"/>
</dbReference>
<feature type="signal peptide" evidence="3">
    <location>
        <begin position="1"/>
        <end position="21"/>
    </location>
</feature>
<dbReference type="InterPro" id="IPR014756">
    <property type="entry name" value="Ig_E-set"/>
</dbReference>
<dbReference type="RefSeq" id="WP_342321926.1">
    <property type="nucleotide sequence ID" value="NZ_CP151800.1"/>
</dbReference>
<dbReference type="InterPro" id="IPR051024">
    <property type="entry name" value="GlcNAc_Chitin_IntDeg"/>
</dbReference>
<dbReference type="Pfam" id="PF02839">
    <property type="entry name" value="CBM_5_12"/>
    <property type="match status" value="1"/>
</dbReference>
<dbReference type="SUPFAM" id="SSF51055">
    <property type="entry name" value="Carbohydrate binding domain"/>
    <property type="match status" value="1"/>
</dbReference>
<evidence type="ECO:0000256" key="2">
    <source>
        <dbReference type="ARBA" id="ARBA00022801"/>
    </source>
</evidence>
<dbReference type="Pfam" id="PF03067">
    <property type="entry name" value="LPMO_10"/>
    <property type="match status" value="1"/>
</dbReference>
<dbReference type="PANTHER" id="PTHR34823:SF1">
    <property type="entry name" value="CHITIN-BINDING TYPE-4 DOMAIN-CONTAINING PROTEIN"/>
    <property type="match status" value="1"/>
</dbReference>
<evidence type="ECO:0000313" key="6">
    <source>
        <dbReference type="Proteomes" id="UP001466893"/>
    </source>
</evidence>
<evidence type="ECO:0000259" key="4">
    <source>
        <dbReference type="SMART" id="SM00495"/>
    </source>
</evidence>
<dbReference type="CDD" id="cd12215">
    <property type="entry name" value="ChiC_BD"/>
    <property type="match status" value="1"/>
</dbReference>